<keyword evidence="3" id="KW-1185">Reference proteome</keyword>
<evidence type="ECO:0000256" key="1">
    <source>
        <dbReference type="SAM" id="MobiDB-lite"/>
    </source>
</evidence>
<dbReference type="AlphaFoldDB" id="A0A8T2MUA2"/>
<dbReference type="Proteomes" id="UP000824540">
    <property type="component" value="Unassembled WGS sequence"/>
</dbReference>
<sequence>MLENLSVCPVELQCPLLAGSITGSTRMHAIMDHLTNPPSPVELKTPTHSALLLSHTQGSTGAELGGEPQSGTQSTVSQSTYRYQHCPKPL</sequence>
<gene>
    <name evidence="2" type="ORF">JZ751_022066</name>
</gene>
<proteinExistence type="predicted"/>
<reference evidence="2" key="1">
    <citation type="thesis" date="2021" institute="BYU ScholarsArchive" country="Provo, UT, USA">
        <title>Applications of and Algorithms for Genome Assembly and Genomic Analyses with an Emphasis on Marine Teleosts.</title>
        <authorList>
            <person name="Pickett B.D."/>
        </authorList>
    </citation>
    <scope>NUCLEOTIDE SEQUENCE</scope>
    <source>
        <strain evidence="2">HI-2016</strain>
    </source>
</reference>
<evidence type="ECO:0000313" key="2">
    <source>
        <dbReference type="EMBL" id="KAG9330800.1"/>
    </source>
</evidence>
<comment type="caution">
    <text evidence="2">The sequence shown here is derived from an EMBL/GenBank/DDBJ whole genome shotgun (WGS) entry which is preliminary data.</text>
</comment>
<dbReference type="EMBL" id="JAFBMS010000453">
    <property type="protein sequence ID" value="KAG9330800.1"/>
    <property type="molecule type" value="Genomic_DNA"/>
</dbReference>
<accession>A0A8T2MUA2</accession>
<evidence type="ECO:0000313" key="3">
    <source>
        <dbReference type="Proteomes" id="UP000824540"/>
    </source>
</evidence>
<name>A0A8T2MUA2_9TELE</name>
<feature type="compositionally biased region" description="Low complexity" evidence="1">
    <location>
        <begin position="69"/>
        <end position="80"/>
    </location>
</feature>
<protein>
    <submittedName>
        <fullName evidence="2">Uncharacterized protein</fullName>
    </submittedName>
</protein>
<feature type="region of interest" description="Disordered" evidence="1">
    <location>
        <begin position="54"/>
        <end position="90"/>
    </location>
</feature>
<organism evidence="2 3">
    <name type="scientific">Albula glossodonta</name>
    <name type="common">roundjaw bonefish</name>
    <dbReference type="NCBI Taxonomy" id="121402"/>
    <lineage>
        <taxon>Eukaryota</taxon>
        <taxon>Metazoa</taxon>
        <taxon>Chordata</taxon>
        <taxon>Craniata</taxon>
        <taxon>Vertebrata</taxon>
        <taxon>Euteleostomi</taxon>
        <taxon>Actinopterygii</taxon>
        <taxon>Neopterygii</taxon>
        <taxon>Teleostei</taxon>
        <taxon>Albuliformes</taxon>
        <taxon>Albulidae</taxon>
        <taxon>Albula</taxon>
    </lineage>
</organism>